<keyword evidence="2" id="KW-1185">Reference proteome</keyword>
<dbReference type="EMBL" id="JARIHO010000139">
    <property type="protein sequence ID" value="KAJ7301280.1"/>
    <property type="molecule type" value="Genomic_DNA"/>
</dbReference>
<evidence type="ECO:0000313" key="1">
    <source>
        <dbReference type="EMBL" id="KAJ7301280.1"/>
    </source>
</evidence>
<proteinExistence type="predicted"/>
<sequence length="109" mass="12104">MSSTTKSRMSVLFRWTVAALLRQRSPAKRHPIRDHSRPNCAILHKSILITSCDNDPSPSSSSKSYKVPTAKVQLILIDVLPTQSWTSRAVIECDKVSHAVHCPPPFARG</sequence>
<reference evidence="1" key="1">
    <citation type="submission" date="2023-03" db="EMBL/GenBank/DDBJ databases">
        <title>Massive genome expansion in bonnet fungi (Mycena s.s.) driven by repeated elements and novel gene families across ecological guilds.</title>
        <authorList>
            <consortium name="Lawrence Berkeley National Laboratory"/>
            <person name="Harder C.B."/>
            <person name="Miyauchi S."/>
            <person name="Viragh M."/>
            <person name="Kuo A."/>
            <person name="Thoen E."/>
            <person name="Andreopoulos B."/>
            <person name="Lu D."/>
            <person name="Skrede I."/>
            <person name="Drula E."/>
            <person name="Henrissat B."/>
            <person name="Morin E."/>
            <person name="Kohler A."/>
            <person name="Barry K."/>
            <person name="LaButti K."/>
            <person name="Morin E."/>
            <person name="Salamov A."/>
            <person name="Lipzen A."/>
            <person name="Mereny Z."/>
            <person name="Hegedus B."/>
            <person name="Baldrian P."/>
            <person name="Stursova M."/>
            <person name="Weitz H."/>
            <person name="Taylor A."/>
            <person name="Grigoriev I.V."/>
            <person name="Nagy L.G."/>
            <person name="Martin F."/>
            <person name="Kauserud H."/>
        </authorList>
    </citation>
    <scope>NUCLEOTIDE SEQUENCE</scope>
    <source>
        <strain evidence="1">CBHHK002</strain>
    </source>
</reference>
<evidence type="ECO:0000313" key="2">
    <source>
        <dbReference type="Proteomes" id="UP001218218"/>
    </source>
</evidence>
<protein>
    <submittedName>
        <fullName evidence="1">Uncharacterized protein</fullName>
    </submittedName>
</protein>
<gene>
    <name evidence="1" type="ORF">DFH08DRAFT_907100</name>
</gene>
<comment type="caution">
    <text evidence="1">The sequence shown here is derived from an EMBL/GenBank/DDBJ whole genome shotgun (WGS) entry which is preliminary data.</text>
</comment>
<dbReference type="AlphaFoldDB" id="A0AAD7E7X5"/>
<name>A0AAD7E7X5_9AGAR</name>
<accession>A0AAD7E7X5</accession>
<dbReference type="Proteomes" id="UP001218218">
    <property type="component" value="Unassembled WGS sequence"/>
</dbReference>
<organism evidence="1 2">
    <name type="scientific">Mycena albidolilacea</name>
    <dbReference type="NCBI Taxonomy" id="1033008"/>
    <lineage>
        <taxon>Eukaryota</taxon>
        <taxon>Fungi</taxon>
        <taxon>Dikarya</taxon>
        <taxon>Basidiomycota</taxon>
        <taxon>Agaricomycotina</taxon>
        <taxon>Agaricomycetes</taxon>
        <taxon>Agaricomycetidae</taxon>
        <taxon>Agaricales</taxon>
        <taxon>Marasmiineae</taxon>
        <taxon>Mycenaceae</taxon>
        <taxon>Mycena</taxon>
    </lineage>
</organism>